<proteinExistence type="predicted"/>
<feature type="transmembrane region" description="Helical" evidence="2">
    <location>
        <begin position="12"/>
        <end position="35"/>
    </location>
</feature>
<keyword evidence="2" id="KW-0472">Membrane</keyword>
<keyword evidence="4" id="KW-1185">Reference proteome</keyword>
<protein>
    <submittedName>
        <fullName evidence="3">Uncharacterized protein</fullName>
    </submittedName>
</protein>
<dbReference type="EMBL" id="QKYU01000010">
    <property type="protein sequence ID" value="PZW45829.1"/>
    <property type="molecule type" value="Genomic_DNA"/>
</dbReference>
<comment type="caution">
    <text evidence="3">The sequence shown here is derived from an EMBL/GenBank/DDBJ whole genome shotgun (WGS) entry which is preliminary data.</text>
</comment>
<feature type="region of interest" description="Disordered" evidence="1">
    <location>
        <begin position="55"/>
        <end position="101"/>
    </location>
</feature>
<reference evidence="3 4" key="1">
    <citation type="submission" date="2018-06" db="EMBL/GenBank/DDBJ databases">
        <title>Genomic Encyclopedia of Archaeal and Bacterial Type Strains, Phase II (KMG-II): from individual species to whole genera.</title>
        <authorList>
            <person name="Goeker M."/>
        </authorList>
    </citation>
    <scope>NUCLEOTIDE SEQUENCE [LARGE SCALE GENOMIC DNA]</scope>
    <source>
        <strain evidence="3 4">DSM 24525</strain>
    </source>
</reference>
<organism evidence="3 4">
    <name type="scientific">Humitalea rosea</name>
    <dbReference type="NCBI Taxonomy" id="990373"/>
    <lineage>
        <taxon>Bacteria</taxon>
        <taxon>Pseudomonadati</taxon>
        <taxon>Pseudomonadota</taxon>
        <taxon>Alphaproteobacteria</taxon>
        <taxon>Acetobacterales</taxon>
        <taxon>Roseomonadaceae</taxon>
        <taxon>Humitalea</taxon>
    </lineage>
</organism>
<dbReference type="PROSITE" id="PS51257">
    <property type="entry name" value="PROKAR_LIPOPROTEIN"/>
    <property type="match status" value="1"/>
</dbReference>
<dbReference type="RefSeq" id="WP_146422794.1">
    <property type="nucleotide sequence ID" value="NZ_QKYU01000010.1"/>
</dbReference>
<keyword evidence="2" id="KW-0812">Transmembrane</keyword>
<evidence type="ECO:0000256" key="1">
    <source>
        <dbReference type="SAM" id="MobiDB-lite"/>
    </source>
</evidence>
<sequence>MPRPVGSNPGELWSICAIGASLLLAGCATPAVITAPAIEASMPRDTTSLPVTAIAEPTGDPPITLPTGDPPIILPEQTGPEQTGPEPIPPARPRSGPAATP</sequence>
<keyword evidence="2" id="KW-1133">Transmembrane helix</keyword>
<evidence type="ECO:0000313" key="3">
    <source>
        <dbReference type="EMBL" id="PZW45829.1"/>
    </source>
</evidence>
<feature type="compositionally biased region" description="Pro residues" evidence="1">
    <location>
        <begin position="59"/>
        <end position="73"/>
    </location>
</feature>
<name>A0A2W7IGU5_9PROT</name>
<dbReference type="AlphaFoldDB" id="A0A2W7IGU5"/>
<dbReference type="Proteomes" id="UP000249688">
    <property type="component" value="Unassembled WGS sequence"/>
</dbReference>
<evidence type="ECO:0000256" key="2">
    <source>
        <dbReference type="SAM" id="Phobius"/>
    </source>
</evidence>
<accession>A0A2W7IGU5</accession>
<evidence type="ECO:0000313" key="4">
    <source>
        <dbReference type="Proteomes" id="UP000249688"/>
    </source>
</evidence>
<gene>
    <name evidence="3" type="ORF">C8P66_11027</name>
</gene>